<dbReference type="Pfam" id="PF13472">
    <property type="entry name" value="Lipase_GDSL_2"/>
    <property type="match status" value="1"/>
</dbReference>
<proteinExistence type="predicted"/>
<keyword evidence="3" id="KW-1185">Reference proteome</keyword>
<dbReference type="InterPro" id="IPR036514">
    <property type="entry name" value="SGNH_hydro_sf"/>
</dbReference>
<evidence type="ECO:0000259" key="1">
    <source>
        <dbReference type="Pfam" id="PF13472"/>
    </source>
</evidence>
<gene>
    <name evidence="2" type="ORF">DQQ01_02010</name>
</gene>
<organism evidence="2 3">
    <name type="scientific">Blautia argi</name>
    <dbReference type="NCBI Taxonomy" id="1912897"/>
    <lineage>
        <taxon>Bacteria</taxon>
        <taxon>Bacillati</taxon>
        <taxon>Bacillota</taxon>
        <taxon>Clostridia</taxon>
        <taxon>Lachnospirales</taxon>
        <taxon>Lachnospiraceae</taxon>
        <taxon>Blautia</taxon>
    </lineage>
</organism>
<dbReference type="Gene3D" id="3.40.50.1110">
    <property type="entry name" value="SGNH hydrolase"/>
    <property type="match status" value="1"/>
</dbReference>
<name>A0A2Z4U7U3_9FIRM</name>
<dbReference type="Proteomes" id="UP000250003">
    <property type="component" value="Chromosome"/>
</dbReference>
<sequence>MGLIIFLGDSITAADREESSNELGCGYVNIFSETLKKQNQDWTILNKGVAGYITERVAQTLHAECISLNPDYVSILVGINDIGLIVDADASEQDKLYMLEDSIRAYHEMLFDLSRETQAKVIILEPFIFSKDGKYEDWIPWQKKMSKNIHKLARNYGAYFIPLQEPMNKKIKEMGFDTITTDGIHLTETGQHMLAQVVKESFCL</sequence>
<dbReference type="OrthoDB" id="9794725at2"/>
<dbReference type="RefSeq" id="WP_111917981.1">
    <property type="nucleotide sequence ID" value="NZ_CP030280.1"/>
</dbReference>
<evidence type="ECO:0000313" key="2">
    <source>
        <dbReference type="EMBL" id="AWY97125.1"/>
    </source>
</evidence>
<dbReference type="KEGG" id="blau:DQQ01_02010"/>
<dbReference type="PANTHER" id="PTHR30383:SF5">
    <property type="entry name" value="SGNH HYDROLASE-TYPE ESTERASE DOMAIN-CONTAINING PROTEIN"/>
    <property type="match status" value="1"/>
</dbReference>
<protein>
    <submittedName>
        <fullName evidence="2">Lipase</fullName>
    </submittedName>
</protein>
<dbReference type="GO" id="GO:0004622">
    <property type="term" value="F:phosphatidylcholine lysophospholipase activity"/>
    <property type="evidence" value="ECO:0007669"/>
    <property type="project" value="TreeGrafter"/>
</dbReference>
<feature type="domain" description="SGNH hydrolase-type esterase" evidence="1">
    <location>
        <begin position="6"/>
        <end position="191"/>
    </location>
</feature>
<dbReference type="InterPro" id="IPR051532">
    <property type="entry name" value="Ester_Hydrolysis_Enzymes"/>
</dbReference>
<accession>A0A2Z4U7U3</accession>
<dbReference type="SUPFAM" id="SSF52266">
    <property type="entry name" value="SGNH hydrolase"/>
    <property type="match status" value="1"/>
</dbReference>
<evidence type="ECO:0000313" key="3">
    <source>
        <dbReference type="Proteomes" id="UP000250003"/>
    </source>
</evidence>
<dbReference type="AlphaFoldDB" id="A0A2Z4U7U3"/>
<dbReference type="PANTHER" id="PTHR30383">
    <property type="entry name" value="THIOESTERASE 1/PROTEASE 1/LYSOPHOSPHOLIPASE L1"/>
    <property type="match status" value="1"/>
</dbReference>
<dbReference type="InterPro" id="IPR013830">
    <property type="entry name" value="SGNH_hydro"/>
</dbReference>
<dbReference type="EMBL" id="CP030280">
    <property type="protein sequence ID" value="AWY97125.1"/>
    <property type="molecule type" value="Genomic_DNA"/>
</dbReference>
<reference evidence="3" key="1">
    <citation type="submission" date="2018-06" db="EMBL/GenBank/DDBJ databases">
        <title>Description of Blautia argi sp. nov., a new anaerobic isolated from dog feces.</title>
        <authorList>
            <person name="Chang Y.-H."/>
            <person name="Paek J."/>
            <person name="Shin Y."/>
        </authorList>
    </citation>
    <scope>NUCLEOTIDE SEQUENCE [LARGE SCALE GENOMIC DNA]</scope>
    <source>
        <strain evidence="3">KCTC 15426</strain>
    </source>
</reference>